<protein>
    <submittedName>
        <fullName evidence="2">Uncharacterized protein</fullName>
    </submittedName>
</protein>
<name>A0ABD0KA21_9CAEN</name>
<reference evidence="2" key="3">
    <citation type="submission" date="2023-01" db="EMBL/GenBank/DDBJ databases">
        <authorList>
            <person name="Patra A."/>
        </authorList>
    </citation>
    <scope>NUCLEOTIDE SEQUENCE</scope>
    <source>
        <strain evidence="2">Wonlab-2016</strain>
        <tissue evidence="2">Foot muscle</tissue>
    </source>
</reference>
<dbReference type="EMBL" id="JACVVK020000440">
    <property type="protein sequence ID" value="KAK7474317.1"/>
    <property type="molecule type" value="Genomic_DNA"/>
</dbReference>
<evidence type="ECO:0000313" key="1">
    <source>
        <dbReference type="EMBL" id="KAK7474317.1"/>
    </source>
</evidence>
<keyword evidence="3" id="KW-1185">Reference proteome</keyword>
<comment type="caution">
    <text evidence="2">The sequence shown here is derived from an EMBL/GenBank/DDBJ whole genome shotgun (WGS) entry which is preliminary data.</text>
</comment>
<gene>
    <name evidence="2" type="ORF">BaRGS_00024798</name>
    <name evidence="1" type="ORF">BaRGS_00034452</name>
</gene>
<accession>A0ABD0KA21</accession>
<dbReference type="AlphaFoldDB" id="A0ABD0KA21"/>
<reference evidence="2 3" key="2">
    <citation type="journal article" date="2023" name="Sci. Data">
        <title>Genome assembly of the Korean intertidal mud-creeper Batillaria attramentaria.</title>
        <authorList>
            <person name="Patra A.K."/>
            <person name="Ho P.T."/>
            <person name="Jun S."/>
            <person name="Lee S.J."/>
            <person name="Kim Y."/>
            <person name="Won Y.J."/>
        </authorList>
    </citation>
    <scope>NUCLEOTIDE SEQUENCE [LARGE SCALE GENOMIC DNA]</scope>
    <source>
        <strain evidence="2">Wonlab-2016</strain>
    </source>
</reference>
<evidence type="ECO:0000313" key="3">
    <source>
        <dbReference type="Proteomes" id="UP001519460"/>
    </source>
</evidence>
<sequence length="161" mass="17810">MRRVTFLVNCDVRMMGNKNKDYSPQLNPPSPHEACANSQSKVVPAFSSGPTETYRMPVTPRFFAQKSSNECKLCLVSVSALCKWKSDWMSLVDHTDKLNCVFGAPYGDARQKSTCSQHTSAPSLPVPCRHVSTPLSSSIRLFCTASYSLLFRSGLPLDLQS</sequence>
<dbReference type="Proteomes" id="UP001519460">
    <property type="component" value="Unassembled WGS sequence"/>
</dbReference>
<dbReference type="EMBL" id="JACVVK020000218">
    <property type="protein sequence ID" value="KAK7483914.1"/>
    <property type="molecule type" value="Genomic_DNA"/>
</dbReference>
<organism evidence="2 3">
    <name type="scientific">Batillaria attramentaria</name>
    <dbReference type="NCBI Taxonomy" id="370345"/>
    <lineage>
        <taxon>Eukaryota</taxon>
        <taxon>Metazoa</taxon>
        <taxon>Spiralia</taxon>
        <taxon>Lophotrochozoa</taxon>
        <taxon>Mollusca</taxon>
        <taxon>Gastropoda</taxon>
        <taxon>Caenogastropoda</taxon>
        <taxon>Sorbeoconcha</taxon>
        <taxon>Cerithioidea</taxon>
        <taxon>Batillariidae</taxon>
        <taxon>Batillaria</taxon>
    </lineage>
</organism>
<evidence type="ECO:0000313" key="2">
    <source>
        <dbReference type="EMBL" id="KAK7483914.1"/>
    </source>
</evidence>
<proteinExistence type="predicted"/>
<reference evidence="2" key="1">
    <citation type="submission" date="2020-09" db="EMBL/GenBank/DDBJ databases">
        <authorList>
            <person name="Won Y."/>
        </authorList>
    </citation>
    <scope>NUCLEOTIDE SEQUENCE</scope>
    <source>
        <strain evidence="2">Wonlab-2016</strain>
        <tissue evidence="2">Foot muscle</tissue>
    </source>
</reference>